<feature type="chain" id="PRO_5022933418" description="3-keto-alpha-glucoside-1,2-lyase/3-keto-2-hydroxy-glucal hydratase domain-containing protein" evidence="1">
    <location>
        <begin position="21"/>
        <end position="257"/>
    </location>
</feature>
<gene>
    <name evidence="3" type="ORF">KOR34_29180</name>
</gene>
<name>A0A5C5VJR1_9BACT</name>
<dbReference type="InterPro" id="IPR010496">
    <property type="entry name" value="AL/BT2_dom"/>
</dbReference>
<evidence type="ECO:0000259" key="2">
    <source>
        <dbReference type="Pfam" id="PF06439"/>
    </source>
</evidence>
<proteinExistence type="predicted"/>
<dbReference type="AlphaFoldDB" id="A0A5C5VJR1"/>
<evidence type="ECO:0000313" key="4">
    <source>
        <dbReference type="Proteomes" id="UP000316714"/>
    </source>
</evidence>
<organism evidence="3 4">
    <name type="scientific">Posidoniimonas corsicana</name>
    <dbReference type="NCBI Taxonomy" id="1938618"/>
    <lineage>
        <taxon>Bacteria</taxon>
        <taxon>Pseudomonadati</taxon>
        <taxon>Planctomycetota</taxon>
        <taxon>Planctomycetia</taxon>
        <taxon>Pirellulales</taxon>
        <taxon>Lacipirellulaceae</taxon>
        <taxon>Posidoniimonas</taxon>
    </lineage>
</organism>
<protein>
    <recommendedName>
        <fullName evidence="2">3-keto-alpha-glucoside-1,2-lyase/3-keto-2-hydroxy-glucal hydratase domain-containing protein</fullName>
    </recommendedName>
</protein>
<sequence length="257" mass="28652" precursor="true">MPARLIVVVGLFLVAQAAAAEEWKPLFNGKDLKGWTPKIRGHEAGENFADTFRVEDGLLKVRFDKYEGPYRGRYGHLFYNEPFSHYRIRVECRSIGDQVQGGPGWARRNNGLMLHAQSPQTMVLDQEFPVSLELQILTQLEDGKPRSTANLCTPGTNVFLDGKLHTPHCTSSTSKTIPDGEWATIEAEVLGGETVKHFVNGEQVMEYSRPQLDPADKNAQRLLDGGSPKELTKGLISIQAESAPYDFRKIEVMVLSP</sequence>
<dbReference type="Gene3D" id="2.60.120.560">
    <property type="entry name" value="Exo-inulinase, domain 1"/>
    <property type="match status" value="1"/>
</dbReference>
<feature type="domain" description="3-keto-alpha-glucoside-1,2-lyase/3-keto-2-hydroxy-glucal hydratase" evidence="2">
    <location>
        <begin position="22"/>
        <end position="252"/>
    </location>
</feature>
<feature type="signal peptide" evidence="1">
    <location>
        <begin position="1"/>
        <end position="20"/>
    </location>
</feature>
<dbReference type="GO" id="GO:0016787">
    <property type="term" value="F:hydrolase activity"/>
    <property type="evidence" value="ECO:0007669"/>
    <property type="project" value="InterPro"/>
</dbReference>
<comment type="caution">
    <text evidence="3">The sequence shown here is derived from an EMBL/GenBank/DDBJ whole genome shotgun (WGS) entry which is preliminary data.</text>
</comment>
<dbReference type="RefSeq" id="WP_146565249.1">
    <property type="nucleotide sequence ID" value="NZ_SIHJ01000001.1"/>
</dbReference>
<keyword evidence="4" id="KW-1185">Reference proteome</keyword>
<dbReference type="Proteomes" id="UP000316714">
    <property type="component" value="Unassembled WGS sequence"/>
</dbReference>
<dbReference type="Pfam" id="PF06439">
    <property type="entry name" value="3keto-disac_hyd"/>
    <property type="match status" value="1"/>
</dbReference>
<keyword evidence="1" id="KW-0732">Signal</keyword>
<reference evidence="3 4" key="1">
    <citation type="submission" date="2019-02" db="EMBL/GenBank/DDBJ databases">
        <title>Deep-cultivation of Planctomycetes and their phenomic and genomic characterization uncovers novel biology.</title>
        <authorList>
            <person name="Wiegand S."/>
            <person name="Jogler M."/>
            <person name="Boedeker C."/>
            <person name="Pinto D."/>
            <person name="Vollmers J."/>
            <person name="Rivas-Marin E."/>
            <person name="Kohn T."/>
            <person name="Peeters S.H."/>
            <person name="Heuer A."/>
            <person name="Rast P."/>
            <person name="Oberbeckmann S."/>
            <person name="Bunk B."/>
            <person name="Jeske O."/>
            <person name="Meyerdierks A."/>
            <person name="Storesund J.E."/>
            <person name="Kallscheuer N."/>
            <person name="Luecker S."/>
            <person name="Lage O.M."/>
            <person name="Pohl T."/>
            <person name="Merkel B.J."/>
            <person name="Hornburger P."/>
            <person name="Mueller R.-W."/>
            <person name="Bruemmer F."/>
            <person name="Labrenz M."/>
            <person name="Spormann A.M."/>
            <person name="Op Den Camp H."/>
            <person name="Overmann J."/>
            <person name="Amann R."/>
            <person name="Jetten M.S.M."/>
            <person name="Mascher T."/>
            <person name="Medema M.H."/>
            <person name="Devos D.P."/>
            <person name="Kaster A.-K."/>
            <person name="Ovreas L."/>
            <person name="Rohde M."/>
            <person name="Galperin M.Y."/>
            <person name="Jogler C."/>
        </authorList>
    </citation>
    <scope>NUCLEOTIDE SEQUENCE [LARGE SCALE GENOMIC DNA]</scope>
    <source>
        <strain evidence="3 4">KOR34</strain>
    </source>
</reference>
<evidence type="ECO:0000313" key="3">
    <source>
        <dbReference type="EMBL" id="TWT37952.1"/>
    </source>
</evidence>
<accession>A0A5C5VJR1</accession>
<dbReference type="EMBL" id="SIHJ01000001">
    <property type="protein sequence ID" value="TWT37952.1"/>
    <property type="molecule type" value="Genomic_DNA"/>
</dbReference>
<evidence type="ECO:0000256" key="1">
    <source>
        <dbReference type="SAM" id="SignalP"/>
    </source>
</evidence>
<dbReference type="OrthoDB" id="9787527at2"/>